<sequence>MPRIGLAAALEQFHPNELLTHCTLAEHHGFEGVMAADHFQPWVPAQGHNAFAYSWMGALGMVTQGNFGPGVTCPSFRTHPAVVAQAAATLGAMFPGRFWLGLGSGELLNENVVAGPWPDALVRFEMLQEATEIIQRLLSGKAVRYRGRYFSMNKVQLWTLPEQRVPIYIAATGPQTVRWAGKVCDGLITPGASHEKLRGILENFAQGAREAGRDPAHMPKLLQLHVSWATTYDEALQSALVEWPNGGMNFPKQDVRGPEDFAAMARLVRPEHFQGRVLISPDLEAHRAHLQGFFELGFDAIYVHNVGRNQEQWIKAYGEHVLPKLK</sequence>
<proteinExistence type="predicted"/>
<keyword evidence="1" id="KW-0560">Oxidoreductase</keyword>
<dbReference type="InterPro" id="IPR011251">
    <property type="entry name" value="Luciferase-like_dom"/>
</dbReference>
<dbReference type="RefSeq" id="WP_097643047.1">
    <property type="nucleotide sequence ID" value="NZ_NQWI01000015.1"/>
</dbReference>
<evidence type="ECO:0000256" key="1">
    <source>
        <dbReference type="ARBA" id="ARBA00023002"/>
    </source>
</evidence>
<dbReference type="AlphaFoldDB" id="A0A2A6RLX7"/>
<dbReference type="PANTHER" id="PTHR43244:SF1">
    <property type="entry name" value="5,10-METHYLENETETRAHYDROMETHANOPTERIN REDUCTASE"/>
    <property type="match status" value="1"/>
</dbReference>
<organism evidence="3 4">
    <name type="scientific">Candidatus Viridilinea mediisalina</name>
    <dbReference type="NCBI Taxonomy" id="2024553"/>
    <lineage>
        <taxon>Bacteria</taxon>
        <taxon>Bacillati</taxon>
        <taxon>Chloroflexota</taxon>
        <taxon>Chloroflexia</taxon>
        <taxon>Chloroflexales</taxon>
        <taxon>Chloroflexineae</taxon>
        <taxon>Oscillochloridaceae</taxon>
        <taxon>Candidatus Viridilinea</taxon>
    </lineage>
</organism>
<dbReference type="InterPro" id="IPR019945">
    <property type="entry name" value="F420_G6P_DH-rel"/>
</dbReference>
<dbReference type="Proteomes" id="UP000220527">
    <property type="component" value="Unassembled WGS sequence"/>
</dbReference>
<reference evidence="4" key="1">
    <citation type="submission" date="2017-08" db="EMBL/GenBank/DDBJ databases">
        <authorList>
            <person name="Grouzdev D.S."/>
            <person name="Gaisin V.A."/>
            <person name="Rysina M.S."/>
            <person name="Gorlenko V.M."/>
        </authorList>
    </citation>
    <scope>NUCLEOTIDE SEQUENCE [LARGE SCALE GENOMIC DNA]</scope>
    <source>
        <strain evidence="4">Kir15-3F</strain>
    </source>
</reference>
<dbReference type="InterPro" id="IPR050564">
    <property type="entry name" value="F420-G6PD/mer"/>
</dbReference>
<dbReference type="Pfam" id="PF00296">
    <property type="entry name" value="Bac_luciferase"/>
    <property type="match status" value="1"/>
</dbReference>
<comment type="caution">
    <text evidence="3">The sequence shown here is derived from an EMBL/GenBank/DDBJ whole genome shotgun (WGS) entry which is preliminary data.</text>
</comment>
<dbReference type="CDD" id="cd01097">
    <property type="entry name" value="Tetrahydromethanopterin_reductase"/>
    <property type="match status" value="1"/>
</dbReference>
<keyword evidence="4" id="KW-1185">Reference proteome</keyword>
<name>A0A2A6RLX7_9CHLR</name>
<dbReference type="InterPro" id="IPR036661">
    <property type="entry name" value="Luciferase-like_sf"/>
</dbReference>
<evidence type="ECO:0000259" key="2">
    <source>
        <dbReference type="Pfam" id="PF00296"/>
    </source>
</evidence>
<dbReference type="GO" id="GO:0016705">
    <property type="term" value="F:oxidoreductase activity, acting on paired donors, with incorporation or reduction of molecular oxygen"/>
    <property type="evidence" value="ECO:0007669"/>
    <property type="project" value="InterPro"/>
</dbReference>
<dbReference type="NCBIfam" id="TIGR03557">
    <property type="entry name" value="F420_G6P_family"/>
    <property type="match status" value="1"/>
</dbReference>
<feature type="domain" description="Luciferase-like" evidence="2">
    <location>
        <begin position="10"/>
        <end position="299"/>
    </location>
</feature>
<evidence type="ECO:0000313" key="3">
    <source>
        <dbReference type="EMBL" id="PDW04104.1"/>
    </source>
</evidence>
<gene>
    <name evidence="3" type="ORF">CJ255_05275</name>
</gene>
<protein>
    <submittedName>
        <fullName evidence="3">LLM class F420-dependent oxidoreductase</fullName>
    </submittedName>
</protein>
<evidence type="ECO:0000313" key="4">
    <source>
        <dbReference type="Proteomes" id="UP000220527"/>
    </source>
</evidence>
<dbReference type="PANTHER" id="PTHR43244">
    <property type="match status" value="1"/>
</dbReference>
<accession>A0A2A6RLX7</accession>
<dbReference type="OrthoDB" id="180193at2"/>
<dbReference type="EMBL" id="NQWI01000015">
    <property type="protein sequence ID" value="PDW04104.1"/>
    <property type="molecule type" value="Genomic_DNA"/>
</dbReference>
<dbReference type="SUPFAM" id="SSF51679">
    <property type="entry name" value="Bacterial luciferase-like"/>
    <property type="match status" value="1"/>
</dbReference>
<dbReference type="Gene3D" id="3.20.20.30">
    <property type="entry name" value="Luciferase-like domain"/>
    <property type="match status" value="1"/>
</dbReference>